<dbReference type="InterPro" id="IPR011990">
    <property type="entry name" value="TPR-like_helical_dom_sf"/>
</dbReference>
<sequence length="109" mass="12694">MDRLEALLQFYQEDPHDAFTRFALAQEYWKRGDLTQALHFFEGLLADHPDYVGTYYHLARLYQVLGRQDDARRTYQEGIKVAQRLGERKALAELQDALMALELGTSTDK</sequence>
<organism evidence="1">
    <name type="scientific">Rhodothermus marinus</name>
    <name type="common">Rhodothermus obamensis</name>
    <dbReference type="NCBI Taxonomy" id="29549"/>
    <lineage>
        <taxon>Bacteria</taxon>
        <taxon>Pseudomonadati</taxon>
        <taxon>Rhodothermota</taxon>
        <taxon>Rhodothermia</taxon>
        <taxon>Rhodothermales</taxon>
        <taxon>Rhodothermaceae</taxon>
        <taxon>Rhodothermus</taxon>
    </lineage>
</organism>
<dbReference type="EMBL" id="DSGB01000003">
    <property type="protein sequence ID" value="HER95406.1"/>
    <property type="molecule type" value="Genomic_DNA"/>
</dbReference>
<comment type="caution">
    <text evidence="1">The sequence shown here is derived from an EMBL/GenBank/DDBJ whole genome shotgun (WGS) entry which is preliminary data.</text>
</comment>
<evidence type="ECO:0000313" key="1">
    <source>
        <dbReference type="EMBL" id="HER95406.1"/>
    </source>
</evidence>
<dbReference type="Gene3D" id="1.25.40.10">
    <property type="entry name" value="Tetratricopeptide repeat domain"/>
    <property type="match status" value="1"/>
</dbReference>
<protein>
    <submittedName>
        <fullName evidence="1">Tetratricopeptide repeat protein</fullName>
    </submittedName>
</protein>
<gene>
    <name evidence="1" type="ORF">ENO59_02640</name>
</gene>
<dbReference type="AlphaFoldDB" id="A0A7V2F5I6"/>
<dbReference type="Pfam" id="PF14559">
    <property type="entry name" value="TPR_19"/>
    <property type="match status" value="1"/>
</dbReference>
<name>A0A7V2F5I6_RHOMR</name>
<dbReference type="InterPro" id="IPR019734">
    <property type="entry name" value="TPR_rpt"/>
</dbReference>
<reference evidence="1" key="1">
    <citation type="journal article" date="2020" name="mSystems">
        <title>Genome- and Community-Level Interaction Insights into Carbon Utilization and Element Cycling Functions of Hydrothermarchaeota in Hydrothermal Sediment.</title>
        <authorList>
            <person name="Zhou Z."/>
            <person name="Liu Y."/>
            <person name="Xu W."/>
            <person name="Pan J."/>
            <person name="Luo Z.H."/>
            <person name="Li M."/>
        </authorList>
    </citation>
    <scope>NUCLEOTIDE SEQUENCE [LARGE SCALE GENOMIC DNA]</scope>
    <source>
        <strain evidence="1">SpSt-143</strain>
    </source>
</reference>
<dbReference type="SUPFAM" id="SSF48452">
    <property type="entry name" value="TPR-like"/>
    <property type="match status" value="1"/>
</dbReference>
<dbReference type="SMART" id="SM00028">
    <property type="entry name" value="TPR"/>
    <property type="match status" value="2"/>
</dbReference>
<accession>A0A7V2F5I6</accession>
<proteinExistence type="predicted"/>